<keyword evidence="8 12" id="KW-0798">TonB box</keyword>
<keyword evidence="13" id="KW-0732">Signal</keyword>
<dbReference type="PROSITE" id="PS52016">
    <property type="entry name" value="TONB_DEPENDENT_REC_3"/>
    <property type="match status" value="1"/>
</dbReference>
<organism evidence="16 17">
    <name type="scientific">Marisediminitalea aggregata</name>
    <dbReference type="NCBI Taxonomy" id="634436"/>
    <lineage>
        <taxon>Bacteria</taxon>
        <taxon>Pseudomonadati</taxon>
        <taxon>Pseudomonadota</taxon>
        <taxon>Gammaproteobacteria</taxon>
        <taxon>Alteromonadales</taxon>
        <taxon>Alteromonadaceae</taxon>
        <taxon>Marisediminitalea</taxon>
    </lineage>
</organism>
<evidence type="ECO:0000256" key="9">
    <source>
        <dbReference type="ARBA" id="ARBA00023136"/>
    </source>
</evidence>
<feature type="chain" id="PRO_5012115680" evidence="13">
    <location>
        <begin position="35"/>
        <end position="848"/>
    </location>
</feature>
<dbReference type="OrthoDB" id="7051185at2"/>
<evidence type="ECO:0000259" key="15">
    <source>
        <dbReference type="Pfam" id="PF07715"/>
    </source>
</evidence>
<keyword evidence="2 11" id="KW-0813">Transport</keyword>
<keyword evidence="17" id="KW-1185">Reference proteome</keyword>
<dbReference type="Gene3D" id="2.40.170.20">
    <property type="entry name" value="TonB-dependent receptor, beta-barrel domain"/>
    <property type="match status" value="1"/>
</dbReference>
<keyword evidence="10 11" id="KW-0998">Cell outer membrane</keyword>
<dbReference type="GO" id="GO:0009279">
    <property type="term" value="C:cell outer membrane"/>
    <property type="evidence" value="ECO:0007669"/>
    <property type="project" value="UniProtKB-SubCell"/>
</dbReference>
<evidence type="ECO:0000256" key="11">
    <source>
        <dbReference type="PROSITE-ProRule" id="PRU01360"/>
    </source>
</evidence>
<evidence type="ECO:0000256" key="2">
    <source>
        <dbReference type="ARBA" id="ARBA00022448"/>
    </source>
</evidence>
<feature type="domain" description="TonB-dependent receptor-like beta-barrel" evidence="14">
    <location>
        <begin position="304"/>
        <end position="810"/>
    </location>
</feature>
<evidence type="ECO:0000256" key="13">
    <source>
        <dbReference type="SAM" id="SignalP"/>
    </source>
</evidence>
<evidence type="ECO:0000256" key="4">
    <source>
        <dbReference type="ARBA" id="ARBA00022496"/>
    </source>
</evidence>
<evidence type="ECO:0000256" key="8">
    <source>
        <dbReference type="ARBA" id="ARBA00023077"/>
    </source>
</evidence>
<evidence type="ECO:0000256" key="5">
    <source>
        <dbReference type="ARBA" id="ARBA00022692"/>
    </source>
</evidence>
<evidence type="ECO:0000256" key="7">
    <source>
        <dbReference type="ARBA" id="ARBA00023065"/>
    </source>
</evidence>
<protein>
    <submittedName>
        <fullName evidence="16">Iron complex outermembrane recepter protein</fullName>
    </submittedName>
</protein>
<keyword evidence="7" id="KW-0406">Ion transport</keyword>
<evidence type="ECO:0000256" key="3">
    <source>
        <dbReference type="ARBA" id="ARBA00022452"/>
    </source>
</evidence>
<keyword evidence="9 11" id="KW-0472">Membrane</keyword>
<proteinExistence type="inferred from homology"/>
<dbReference type="EMBL" id="FQWD01000004">
    <property type="protein sequence ID" value="SHG75215.1"/>
    <property type="molecule type" value="Genomic_DNA"/>
</dbReference>
<dbReference type="GO" id="GO:0006826">
    <property type="term" value="P:iron ion transport"/>
    <property type="evidence" value="ECO:0007669"/>
    <property type="project" value="UniProtKB-KW"/>
</dbReference>
<dbReference type="Proteomes" id="UP000184520">
    <property type="component" value="Unassembled WGS sequence"/>
</dbReference>
<dbReference type="RefSeq" id="WP_073323785.1">
    <property type="nucleotide sequence ID" value="NZ_FQWD01000004.1"/>
</dbReference>
<keyword evidence="6" id="KW-0408">Iron</keyword>
<evidence type="ECO:0000256" key="6">
    <source>
        <dbReference type="ARBA" id="ARBA00023004"/>
    </source>
</evidence>
<evidence type="ECO:0000313" key="17">
    <source>
        <dbReference type="Proteomes" id="UP000184520"/>
    </source>
</evidence>
<dbReference type="SUPFAM" id="SSF56935">
    <property type="entry name" value="Porins"/>
    <property type="match status" value="1"/>
</dbReference>
<dbReference type="InterPro" id="IPR039426">
    <property type="entry name" value="TonB-dep_rcpt-like"/>
</dbReference>
<evidence type="ECO:0000259" key="14">
    <source>
        <dbReference type="Pfam" id="PF00593"/>
    </source>
</evidence>
<sequence>MNTHLESGKHDKSLRVRPLCAAIALILSSQASLAQTEQSDSDEPALENIIVTAQKRSESIQEIPIAMQALYGDQLKKMGIQKASDITRISPNVNISGQNAANQQINIRGVGTSDFFGTATGAVGIYMDEVTMSAPYLSGVGLFDMERIEILRGPQNSLFGRNTTGGAVNYISNQPKLDGDAEGYISVNVGNYGLIDLEAAGTLSLSDNAALRLAAKSYQRDGIWNDLSSGDDEFGDKESQSFRATLLVEPSKNTQITANLHVANEDSQMDPVRAVGTRIENGVPERGPLPTTRFAAGEQINFERYYPNTFNNQGDNPSTDDWHDVYVNHSQPFEMDNVGGYLKIVHDMDWASFSSITSYDSTDVRWGYDVGGNANPGNVSNLSVFIHEQLGGPAPAPQAIQAINQDQEYEQWSQEFRLISDDDAPFKWIAGLYFFGEDASLSQNINFGISALPYGGPPAGGGLVILAFGGNPASNQTSFSVAEVENFVWSPYVHTEFELTDKLDLTFGLRYTHDEKRLPSLIVGNLDNTLRPHGFFWDKENSLAVSAEYPLCDLDGDGNLFSGGTPDNRGTLCRQDIGGPQEDLTFSELGGKIGLDYQFNRDLFAYASLSRGFRSGKSDVEFIHGPHTGIPRQNVDVEILDAMEVGFKSTLLEGTLQLNGALFYYIWEDQQQFFVGPNGPDFVNIDESELKGLELEFRWALPAEFRLQGGIGLQDTEITKSSDEAAAQVGHELPFAADASANLMLTKSLVLDNSVIDFQIDYQYRSSPKAYATERALIDELEETNQINARAVWTFGDFEEYEVTVYGNNITGDKRCTYKWELTAVGGSAYCIANEGTPMYGVIGKWRF</sequence>
<accession>A0A1M5MD83</accession>
<comment type="similarity">
    <text evidence="11 12">Belongs to the TonB-dependent receptor family.</text>
</comment>
<dbReference type="InterPro" id="IPR012910">
    <property type="entry name" value="Plug_dom"/>
</dbReference>
<feature type="signal peptide" evidence="13">
    <location>
        <begin position="1"/>
        <end position="34"/>
    </location>
</feature>
<keyword evidence="3 11" id="KW-1134">Transmembrane beta strand</keyword>
<dbReference type="AlphaFoldDB" id="A0A1M5MD83"/>
<dbReference type="Pfam" id="PF00593">
    <property type="entry name" value="TonB_dep_Rec_b-barrel"/>
    <property type="match status" value="1"/>
</dbReference>
<evidence type="ECO:0000256" key="12">
    <source>
        <dbReference type="RuleBase" id="RU003357"/>
    </source>
</evidence>
<dbReference type="PANTHER" id="PTHR32552:SF81">
    <property type="entry name" value="TONB-DEPENDENT OUTER MEMBRANE RECEPTOR"/>
    <property type="match status" value="1"/>
</dbReference>
<evidence type="ECO:0000313" key="16">
    <source>
        <dbReference type="EMBL" id="SHG75215.1"/>
    </source>
</evidence>
<dbReference type="InterPro" id="IPR036942">
    <property type="entry name" value="Beta-barrel_TonB_sf"/>
</dbReference>
<dbReference type="InterPro" id="IPR000531">
    <property type="entry name" value="Beta-barrel_TonB"/>
</dbReference>
<dbReference type="PANTHER" id="PTHR32552">
    <property type="entry name" value="FERRICHROME IRON RECEPTOR-RELATED"/>
    <property type="match status" value="1"/>
</dbReference>
<dbReference type="Pfam" id="PF07715">
    <property type="entry name" value="Plug"/>
    <property type="match status" value="1"/>
</dbReference>
<keyword evidence="4" id="KW-0410">Iron transport</keyword>
<reference evidence="17" key="1">
    <citation type="submission" date="2016-11" db="EMBL/GenBank/DDBJ databases">
        <authorList>
            <person name="Varghese N."/>
            <person name="Submissions S."/>
        </authorList>
    </citation>
    <scope>NUCLEOTIDE SEQUENCE [LARGE SCALE GENOMIC DNA]</scope>
    <source>
        <strain evidence="17">CGMCC 1.8995</strain>
    </source>
</reference>
<comment type="subcellular location">
    <subcellularLocation>
        <location evidence="1 11">Cell outer membrane</location>
        <topology evidence="1 11">Multi-pass membrane protein</topology>
    </subcellularLocation>
</comment>
<evidence type="ECO:0000256" key="1">
    <source>
        <dbReference type="ARBA" id="ARBA00004571"/>
    </source>
</evidence>
<evidence type="ECO:0000256" key="10">
    <source>
        <dbReference type="ARBA" id="ARBA00023237"/>
    </source>
</evidence>
<name>A0A1M5MD83_9ALTE</name>
<feature type="domain" description="TonB-dependent receptor plug" evidence="15">
    <location>
        <begin position="60"/>
        <end position="167"/>
    </location>
</feature>
<dbReference type="STRING" id="634436.SAMN05216361_2989"/>
<keyword evidence="5 11" id="KW-0812">Transmembrane</keyword>
<gene>
    <name evidence="16" type="ORF">SAMN05216361_2989</name>
</gene>